<dbReference type="PROSITE" id="PS50832">
    <property type="entry name" value="S1_IF1_TYPE"/>
    <property type="match status" value="1"/>
</dbReference>
<organism evidence="3 4">
    <name type="scientific">Limisphaera ngatamarikiensis</name>
    <dbReference type="NCBI Taxonomy" id="1324935"/>
    <lineage>
        <taxon>Bacteria</taxon>
        <taxon>Pseudomonadati</taxon>
        <taxon>Verrucomicrobiota</taxon>
        <taxon>Verrucomicrobiia</taxon>
        <taxon>Limisphaerales</taxon>
        <taxon>Limisphaeraceae</taxon>
        <taxon>Limisphaera</taxon>
    </lineage>
</organism>
<evidence type="ECO:0000313" key="3">
    <source>
        <dbReference type="EMBL" id="NGO40075.1"/>
    </source>
</evidence>
<dbReference type="InterPro" id="IPR012340">
    <property type="entry name" value="NA-bd_OB-fold"/>
</dbReference>
<sequence length="69" mass="7848">MDAEVKEPLGPGVYRARLPNGHELVAFVRGRARTRAPVWKPGDRIRVTVTAYDLSAGWIEWEETKEQTL</sequence>
<dbReference type="GO" id="GO:0003743">
    <property type="term" value="F:translation initiation factor activity"/>
    <property type="evidence" value="ECO:0007669"/>
    <property type="project" value="UniProtKB-UniRule"/>
</dbReference>
<keyword evidence="1" id="KW-0648">Protein biosynthesis</keyword>
<comment type="caution">
    <text evidence="3">The sequence shown here is derived from an EMBL/GenBank/DDBJ whole genome shotgun (WGS) entry which is preliminary data.</text>
</comment>
<dbReference type="Gene3D" id="2.40.50.140">
    <property type="entry name" value="Nucleic acid-binding proteins"/>
    <property type="match status" value="1"/>
</dbReference>
<dbReference type="InterPro" id="IPR006196">
    <property type="entry name" value="RNA-binding_domain_S1_IF1"/>
</dbReference>
<dbReference type="EMBL" id="JAAKYA010000079">
    <property type="protein sequence ID" value="NGO40075.1"/>
    <property type="molecule type" value="Genomic_DNA"/>
</dbReference>
<protein>
    <submittedName>
        <fullName evidence="3">Translation initiation factor IF-1</fullName>
    </submittedName>
</protein>
<evidence type="ECO:0000256" key="1">
    <source>
        <dbReference type="PROSITE-ProRule" id="PRU00181"/>
    </source>
</evidence>
<dbReference type="SUPFAM" id="SSF50249">
    <property type="entry name" value="Nucleic acid-binding proteins"/>
    <property type="match status" value="1"/>
</dbReference>
<evidence type="ECO:0000259" key="2">
    <source>
        <dbReference type="PROSITE" id="PS50832"/>
    </source>
</evidence>
<evidence type="ECO:0000313" key="4">
    <source>
        <dbReference type="Proteomes" id="UP000477311"/>
    </source>
</evidence>
<gene>
    <name evidence="3" type="primary">infA</name>
    <name evidence="3" type="ORF">G4L39_11830</name>
</gene>
<dbReference type="Pfam" id="PF01176">
    <property type="entry name" value="eIF-1a"/>
    <property type="match status" value="1"/>
</dbReference>
<feature type="domain" description="S1-like" evidence="2">
    <location>
        <begin position="1"/>
        <end position="64"/>
    </location>
</feature>
<reference evidence="3 4" key="1">
    <citation type="submission" date="2020-02" db="EMBL/GenBank/DDBJ databases">
        <title>Draft genome sequence of Limisphaera ngatamarikiensis NGM72.4T, a thermophilic Verrucomicrobia grouped in subdivision 3.</title>
        <authorList>
            <person name="Carere C.R."/>
            <person name="Steen J."/>
            <person name="Hugenholtz P."/>
            <person name="Stott M.B."/>
        </authorList>
    </citation>
    <scope>NUCLEOTIDE SEQUENCE [LARGE SCALE GENOMIC DNA]</scope>
    <source>
        <strain evidence="3 4">NGM72.4</strain>
    </source>
</reference>
<name>A0A6M1RTV3_9BACT</name>
<dbReference type="Proteomes" id="UP000477311">
    <property type="component" value="Unassembled WGS sequence"/>
</dbReference>
<dbReference type="GO" id="GO:0003723">
    <property type="term" value="F:RNA binding"/>
    <property type="evidence" value="ECO:0007669"/>
    <property type="project" value="InterPro"/>
</dbReference>
<accession>A0A6M1RTV3</accession>
<proteinExistence type="predicted"/>
<keyword evidence="4" id="KW-1185">Reference proteome</keyword>
<keyword evidence="1 3" id="KW-0396">Initiation factor</keyword>
<dbReference type="AlphaFoldDB" id="A0A6M1RTV3"/>